<dbReference type="GO" id="GO:0007166">
    <property type="term" value="P:cell surface receptor signaling pathway"/>
    <property type="evidence" value="ECO:0007669"/>
    <property type="project" value="InterPro"/>
</dbReference>
<evidence type="ECO:0000313" key="7">
    <source>
        <dbReference type="Proteomes" id="UP000054279"/>
    </source>
</evidence>
<evidence type="ECO:0000256" key="4">
    <source>
        <dbReference type="SAM" id="MobiDB-lite"/>
    </source>
</evidence>
<dbReference type="InterPro" id="IPR036537">
    <property type="entry name" value="Adaptor_Cbl_N_dom_sf"/>
</dbReference>
<dbReference type="Proteomes" id="UP000054279">
    <property type="component" value="Unassembled WGS sequence"/>
</dbReference>
<dbReference type="AlphaFoldDB" id="A0A0C9TQA5"/>
<dbReference type="OrthoDB" id="1668230at2759"/>
<dbReference type="Gene3D" id="1.10.510.10">
    <property type="entry name" value="Transferase(Phosphotransferase) domain 1"/>
    <property type="match status" value="1"/>
</dbReference>
<dbReference type="InterPro" id="IPR059179">
    <property type="entry name" value="MLKL-like_MCAfunc"/>
</dbReference>
<evidence type="ECO:0000256" key="1">
    <source>
        <dbReference type="ARBA" id="ARBA00022741"/>
    </source>
</evidence>
<dbReference type="PROSITE" id="PS00107">
    <property type="entry name" value="PROTEIN_KINASE_ATP"/>
    <property type="match status" value="1"/>
</dbReference>
<feature type="region of interest" description="Disordered" evidence="4">
    <location>
        <begin position="753"/>
        <end position="884"/>
    </location>
</feature>
<dbReference type="SUPFAM" id="SSF56112">
    <property type="entry name" value="Protein kinase-like (PK-like)"/>
    <property type="match status" value="1"/>
</dbReference>
<reference evidence="6 7" key="1">
    <citation type="submission" date="2014-06" db="EMBL/GenBank/DDBJ databases">
        <title>Evolutionary Origins and Diversification of the Mycorrhizal Mutualists.</title>
        <authorList>
            <consortium name="DOE Joint Genome Institute"/>
            <consortium name="Mycorrhizal Genomics Consortium"/>
            <person name="Kohler A."/>
            <person name="Kuo A."/>
            <person name="Nagy L.G."/>
            <person name="Floudas D."/>
            <person name="Copeland A."/>
            <person name="Barry K.W."/>
            <person name="Cichocki N."/>
            <person name="Veneault-Fourrey C."/>
            <person name="LaButti K."/>
            <person name="Lindquist E.A."/>
            <person name="Lipzen A."/>
            <person name="Lundell T."/>
            <person name="Morin E."/>
            <person name="Murat C."/>
            <person name="Riley R."/>
            <person name="Ohm R."/>
            <person name="Sun H."/>
            <person name="Tunlid A."/>
            <person name="Henrissat B."/>
            <person name="Grigoriev I.V."/>
            <person name="Hibbett D.S."/>
            <person name="Martin F."/>
        </authorList>
    </citation>
    <scope>NUCLEOTIDE SEQUENCE [LARGE SCALE GENOMIC DNA]</scope>
    <source>
        <strain evidence="6 7">SS14</strain>
    </source>
</reference>
<sequence>MGAMAHSWWGDRDRERLQGNGRPWHNPPRRRGTIPPEQEIAYERTKAAVTRAASSMLSTSALVGQELLTLGADALQFASVLGLDIAAKVLLSIWVAAEAVETNRLSCLRLTERCANILYSVRLEIDNAGPGVSETLRQPVENLTEAFRSIEQFIHKQVSRPFLKRYLKRDEDARKILSCDASLTDAVSLFSVAIQVRMLKGIQDLGIGQHDREGDMQLVKSNLSPGVRAIMDALEKDRYQGKGKGTDTDLPPGVDSRDVLAAITAIRTVQAARDSMLDAADLYSAMRTALRSGDDFVMLEMLQIDRNEMQEAIKTLQRALEDPRITTNPTPLTNRQKALPEVPALPPPSITRSATISSVGGSTAEATTLYQPSLNTPSSSTSSKSHYWSPPPTPAGWDPDQDAAFHREFLEGGLDALRRLSKPEKQPLESLPPWTITKWEVDREHKIGIGFFSDVYKGVWRGRDVAIKILAQTTPRMLFRNEIAIWASLKHPNVLELFGASSATGDPPWFFVSPYMKNGTAVSFLKARIAERGRGRKAYPGPLQMMREIAVGMSYLHRKGVLHGDLKAANVLIDDDFHCVISDFGQSQLRSEVYRLSQKPRPRMCFLSSFVDLTDMVVVVVVVVDGTLRWQSPEIMSGESTLTPQADVYAFAIVCVEILTSGELPWPMLDDQNVQVLVLRHNKRPKIPLRPETSLALVSLIEQCWSTSPLNRPLFEEVARGLGHLIGGLSGQRSMSVGASPSPRGRVEELIRQKEHQRSSPDLAPIDLPDVPPEALGQDAWENLSSDHLPPKSSSTLGLSTTPPGPRRPPLPSSSIPLQRIITPNDTQSRPHSRAPSRAPSEHYMGDSPTSVRSSTHGTSSEPDTYSFVNDSPSSPLPREPEVAARRDERRYRLLLQHDFHPSLNLPLWEPAPVPIGAVGYLSKPDGRFITLFNALAPPSVTTKDKRRQAFPSIYGYGSVHEVRQDSKRGIVDIISGFLTFRKTGIPDGMFSRSVRKRYSYPLRAGHKHAYLCTENTTYRYMENIDAAKAWFKGNIKEILKRYGAQHEVHREDVFLVIGTLETRDYGLFVSHEHPDGQVHFNIYADRQLDQDWGIFSTDFDVAAASVPGPDYHDGEGQGPNSVHATKISKVKPISGETKADVVLLTRLRFKPDEEEPTRL</sequence>
<evidence type="ECO:0000256" key="3">
    <source>
        <dbReference type="PROSITE-ProRule" id="PRU10141"/>
    </source>
</evidence>
<dbReference type="InterPro" id="IPR008271">
    <property type="entry name" value="Ser/Thr_kinase_AS"/>
</dbReference>
<feature type="compositionally biased region" description="Polar residues" evidence="4">
    <location>
        <begin position="325"/>
        <end position="336"/>
    </location>
</feature>
<feature type="compositionally biased region" description="Low complexity" evidence="4">
    <location>
        <begin position="372"/>
        <end position="388"/>
    </location>
</feature>
<dbReference type="PANTHER" id="PTHR44329:SF298">
    <property type="entry name" value="MIXED LINEAGE KINASE DOMAIN-LIKE PROTEIN"/>
    <property type="match status" value="1"/>
</dbReference>
<feature type="binding site" evidence="3">
    <location>
        <position position="468"/>
    </location>
    <ligand>
        <name>ATP</name>
        <dbReference type="ChEBI" id="CHEBI:30616"/>
    </ligand>
</feature>
<organism evidence="6 7">
    <name type="scientific">Sphaerobolus stellatus (strain SS14)</name>
    <dbReference type="NCBI Taxonomy" id="990650"/>
    <lineage>
        <taxon>Eukaryota</taxon>
        <taxon>Fungi</taxon>
        <taxon>Dikarya</taxon>
        <taxon>Basidiomycota</taxon>
        <taxon>Agaricomycotina</taxon>
        <taxon>Agaricomycetes</taxon>
        <taxon>Phallomycetidae</taxon>
        <taxon>Geastrales</taxon>
        <taxon>Sphaerobolaceae</taxon>
        <taxon>Sphaerobolus</taxon>
    </lineage>
</organism>
<feature type="domain" description="Protein kinase" evidence="5">
    <location>
        <begin position="441"/>
        <end position="727"/>
    </location>
</feature>
<feature type="compositionally biased region" description="Polar residues" evidence="4">
    <location>
        <begin position="848"/>
        <end position="874"/>
    </location>
</feature>
<dbReference type="InterPro" id="IPR051681">
    <property type="entry name" value="Ser/Thr_Kinases-Pseudokinases"/>
</dbReference>
<dbReference type="InterPro" id="IPR000719">
    <property type="entry name" value="Prot_kinase_dom"/>
</dbReference>
<dbReference type="PANTHER" id="PTHR44329">
    <property type="entry name" value="SERINE/THREONINE-PROTEIN KINASE TNNI3K-RELATED"/>
    <property type="match status" value="1"/>
</dbReference>
<feature type="region of interest" description="Disordered" evidence="4">
    <location>
        <begin position="324"/>
        <end position="350"/>
    </location>
</feature>
<proteinExistence type="predicted"/>
<evidence type="ECO:0000256" key="2">
    <source>
        <dbReference type="ARBA" id="ARBA00022840"/>
    </source>
</evidence>
<dbReference type="Gene3D" id="1.20.930.20">
    <property type="entry name" value="Adaptor protein Cbl, N-terminal domain"/>
    <property type="match status" value="1"/>
</dbReference>
<feature type="region of interest" description="Disordered" evidence="4">
    <location>
        <begin position="1"/>
        <end position="36"/>
    </location>
</feature>
<keyword evidence="1 3" id="KW-0547">Nucleotide-binding</keyword>
<dbReference type="CDD" id="cd21037">
    <property type="entry name" value="MLKL_NTD"/>
    <property type="match status" value="1"/>
</dbReference>
<evidence type="ECO:0000313" key="6">
    <source>
        <dbReference type="EMBL" id="KIJ32293.1"/>
    </source>
</evidence>
<keyword evidence="7" id="KW-1185">Reference proteome</keyword>
<name>A0A0C9TQA5_SPHS4</name>
<accession>A0A0C9TQA5</accession>
<dbReference type="PROSITE" id="PS00108">
    <property type="entry name" value="PROTEIN_KINASE_ST"/>
    <property type="match status" value="1"/>
</dbReference>
<dbReference type="GO" id="GO:0005524">
    <property type="term" value="F:ATP binding"/>
    <property type="evidence" value="ECO:0007669"/>
    <property type="project" value="UniProtKB-UniRule"/>
</dbReference>
<evidence type="ECO:0000259" key="5">
    <source>
        <dbReference type="PROSITE" id="PS50011"/>
    </source>
</evidence>
<protein>
    <recommendedName>
        <fullName evidence="5">Protein kinase domain-containing protein</fullName>
    </recommendedName>
</protein>
<feature type="region of interest" description="Disordered" evidence="4">
    <location>
        <begin position="368"/>
        <end position="396"/>
    </location>
</feature>
<dbReference type="InterPro" id="IPR011009">
    <property type="entry name" value="Kinase-like_dom_sf"/>
</dbReference>
<dbReference type="InterPro" id="IPR017441">
    <property type="entry name" value="Protein_kinase_ATP_BS"/>
</dbReference>
<feature type="compositionally biased region" description="Pro residues" evidence="4">
    <location>
        <begin position="803"/>
        <end position="812"/>
    </location>
</feature>
<gene>
    <name evidence="6" type="ORF">M422DRAFT_783522</name>
</gene>
<keyword evidence="2 3" id="KW-0067">ATP-binding</keyword>
<dbReference type="SMART" id="SM00220">
    <property type="entry name" value="S_TKc"/>
    <property type="match status" value="1"/>
</dbReference>
<dbReference type="GO" id="GO:0004674">
    <property type="term" value="F:protein serine/threonine kinase activity"/>
    <property type="evidence" value="ECO:0007669"/>
    <property type="project" value="TreeGrafter"/>
</dbReference>
<dbReference type="PROSITE" id="PS50011">
    <property type="entry name" value="PROTEIN_KINASE_DOM"/>
    <property type="match status" value="1"/>
</dbReference>
<dbReference type="HOGENOM" id="CLU_001450_0_0_1"/>
<feature type="compositionally biased region" description="Low complexity" evidence="4">
    <location>
        <begin position="791"/>
        <end position="802"/>
    </location>
</feature>
<dbReference type="EMBL" id="KN837229">
    <property type="protein sequence ID" value="KIJ32293.1"/>
    <property type="molecule type" value="Genomic_DNA"/>
</dbReference>
<dbReference type="Pfam" id="PF00069">
    <property type="entry name" value="Pkinase"/>
    <property type="match status" value="1"/>
</dbReference>